<accession>A0ABW7D322</accession>
<reference evidence="1 2" key="1">
    <citation type="submission" date="2024-09" db="EMBL/GenBank/DDBJ databases">
        <authorList>
            <consortium name="All-Russian atlas of soil microorganisms"/>
            <consortium name="as a basis for the search for new antimicrobial producers and enzymes with unique properties"/>
            <person name="Sokolova E.A."/>
            <person name="Voronina E.N."/>
        </authorList>
    </citation>
    <scope>NUCLEOTIDE SEQUENCE [LARGE SCALE GENOMIC DNA]</scope>
    <source>
        <strain evidence="1 2">AF-22b-331.1</strain>
    </source>
</reference>
<comment type="caution">
    <text evidence="1">The sequence shown here is derived from an EMBL/GenBank/DDBJ whole genome shotgun (WGS) entry which is preliminary data.</text>
</comment>
<sequence>VLHHRRRVAATVEPTVGRLLFNANRPHIPHRAQPTNGRLYGCIDHRAQPTNGRLYRCIDHRAQPSTVCGQTVLLPAATAAGLGWDADEAHSAVYETEQNVKSFCTIAVAWPRP</sequence>
<keyword evidence="2" id="KW-1185">Reference proteome</keyword>
<feature type="non-terminal residue" evidence="1">
    <location>
        <position position="1"/>
    </location>
</feature>
<gene>
    <name evidence="1" type="ORF">ACEU0G_001955</name>
</gene>
<dbReference type="Proteomes" id="UP001605261">
    <property type="component" value="Unassembled WGS sequence"/>
</dbReference>
<evidence type="ECO:0000313" key="1">
    <source>
        <dbReference type="EMBL" id="MFG6111616.1"/>
    </source>
</evidence>
<proteinExistence type="predicted"/>
<evidence type="ECO:0000313" key="2">
    <source>
        <dbReference type="Proteomes" id="UP001605261"/>
    </source>
</evidence>
<name>A0ABW7D322_9GAMM</name>
<dbReference type="EMBL" id="JBHGCJ010000024">
    <property type="protein sequence ID" value="MFG6111616.1"/>
    <property type="molecule type" value="Genomic_DNA"/>
</dbReference>
<organism evidence="1 2">
    <name type="scientific">Stenotrophomonas nematodicola</name>
    <dbReference type="NCBI Taxonomy" id="2656746"/>
    <lineage>
        <taxon>Bacteria</taxon>
        <taxon>Pseudomonadati</taxon>
        <taxon>Pseudomonadota</taxon>
        <taxon>Gammaproteobacteria</taxon>
        <taxon>Lysobacterales</taxon>
        <taxon>Lysobacteraceae</taxon>
        <taxon>Stenotrophomonas</taxon>
    </lineage>
</organism>
<protein>
    <submittedName>
        <fullName evidence="1">Uncharacterized protein</fullName>
    </submittedName>
</protein>